<name>A0ABZ2CMQ4_9BACI</name>
<reference evidence="1 2" key="1">
    <citation type="submission" date="2023-10" db="EMBL/GenBank/DDBJ databases">
        <title>Niallia locisalis sp.nov. isolated from a salt pond sample.</title>
        <authorList>
            <person name="Li X.-J."/>
            <person name="Dong L."/>
        </authorList>
    </citation>
    <scope>NUCLEOTIDE SEQUENCE [LARGE SCALE GENOMIC DNA]</scope>
    <source>
        <strain evidence="1 2">DSM 29761</strain>
    </source>
</reference>
<dbReference type="RefSeq" id="WP_338452747.1">
    <property type="nucleotide sequence ID" value="NZ_CP137640.1"/>
</dbReference>
<evidence type="ECO:0000313" key="1">
    <source>
        <dbReference type="EMBL" id="WVX83875.1"/>
    </source>
</evidence>
<dbReference type="Proteomes" id="UP001357223">
    <property type="component" value="Chromosome"/>
</dbReference>
<accession>A0ABZ2CMQ4</accession>
<sequence length="75" mass="8613">MDEIIKDLLLTSPGLSADKMLKIYQNNYNNAIFASSVYKHLRQLKRKGILINKGNRWYVNTLHPSISRSQEYSGG</sequence>
<evidence type="ECO:0000313" key="2">
    <source>
        <dbReference type="Proteomes" id="UP001357223"/>
    </source>
</evidence>
<dbReference type="EMBL" id="CP137640">
    <property type="protein sequence ID" value="WVX83875.1"/>
    <property type="molecule type" value="Genomic_DNA"/>
</dbReference>
<keyword evidence="2" id="KW-1185">Reference proteome</keyword>
<protein>
    <submittedName>
        <fullName evidence="1">Uncharacterized protein</fullName>
    </submittedName>
</protein>
<proteinExistence type="predicted"/>
<organism evidence="1 2">
    <name type="scientific">Niallia oryzisoli</name>
    <dbReference type="NCBI Taxonomy" id="1737571"/>
    <lineage>
        <taxon>Bacteria</taxon>
        <taxon>Bacillati</taxon>
        <taxon>Bacillota</taxon>
        <taxon>Bacilli</taxon>
        <taxon>Bacillales</taxon>
        <taxon>Bacillaceae</taxon>
        <taxon>Niallia</taxon>
    </lineage>
</organism>
<gene>
    <name evidence="1" type="ORF">R4Z09_13330</name>
</gene>